<feature type="domain" description="Transposase IS116/IS110/IS902 C-terminal" evidence="2">
    <location>
        <begin position="252"/>
        <end position="329"/>
    </location>
</feature>
<dbReference type="Pfam" id="PF01548">
    <property type="entry name" value="DEDD_Tnp_IS110"/>
    <property type="match status" value="1"/>
</dbReference>
<dbReference type="EMBL" id="FPBA01000012">
    <property type="protein sequence ID" value="SFT82415.1"/>
    <property type="molecule type" value="Genomic_DNA"/>
</dbReference>
<dbReference type="PANTHER" id="PTHR33055">
    <property type="entry name" value="TRANSPOSASE FOR INSERTION SEQUENCE ELEMENT IS1111A"/>
    <property type="match status" value="1"/>
</dbReference>
<dbReference type="OrthoDB" id="9815354at2"/>
<dbReference type="InterPro" id="IPR002525">
    <property type="entry name" value="Transp_IS110-like_N"/>
</dbReference>
<dbReference type="InterPro" id="IPR047650">
    <property type="entry name" value="Transpos_IS110"/>
</dbReference>
<dbReference type="Pfam" id="PF02371">
    <property type="entry name" value="Transposase_20"/>
    <property type="match status" value="1"/>
</dbReference>
<dbReference type="Proteomes" id="UP000199546">
    <property type="component" value="Unassembled WGS sequence"/>
</dbReference>
<sequence length="409" mass="45318">MEVLFERVAGLDIGKASLTVCVRTPGPRGRRAQTRTFPTMTRSLEVMRDWLLAEGVTIAAMESTSTYWKPVFYCLEEVMDTWLCNAAHIKGVPGRKTDVKDAEWIAQLLECGLIRPSFVPPADIRRLRMLTRYRVQLMGDRTREITRLELMLEDASIKLSSVAASLSSVSARAMLTALIAGERDPAVLAELAKTRMRRKIPALTEALTGHFDEHHAQLARSMLHRLTLVEDALAELDAVLAQACRPWAHQLELLQTIPGVGEKVAQVILAETGGDMSRFPSAAHLASWAGLAPGVHESAGRRQRPEQQHGNKWLTAMLVEAAGSVGRMHGANYLAAQHARLTARRGRARAQVAVAHSMLVSAYYMLSRDEPYRDLGPDWLAKRNDEAHTRRLVAQLERLGHTVVLDPAA</sequence>
<dbReference type="NCBIfam" id="NF033542">
    <property type="entry name" value="transpos_IS110"/>
    <property type="match status" value="1"/>
</dbReference>
<organism evidence="3 4">
    <name type="scientific">Geodermatophilus amargosae</name>
    <dbReference type="NCBI Taxonomy" id="1296565"/>
    <lineage>
        <taxon>Bacteria</taxon>
        <taxon>Bacillati</taxon>
        <taxon>Actinomycetota</taxon>
        <taxon>Actinomycetes</taxon>
        <taxon>Geodermatophilales</taxon>
        <taxon>Geodermatophilaceae</taxon>
        <taxon>Geodermatophilus</taxon>
    </lineage>
</organism>
<evidence type="ECO:0000259" key="2">
    <source>
        <dbReference type="Pfam" id="PF02371"/>
    </source>
</evidence>
<reference evidence="4" key="1">
    <citation type="submission" date="2016-10" db="EMBL/GenBank/DDBJ databases">
        <authorList>
            <person name="Varghese N."/>
            <person name="Submissions S."/>
        </authorList>
    </citation>
    <scope>NUCLEOTIDE SEQUENCE [LARGE SCALE GENOMIC DNA]</scope>
    <source>
        <strain evidence="4">DSM 46136</strain>
    </source>
</reference>
<evidence type="ECO:0000313" key="4">
    <source>
        <dbReference type="Proteomes" id="UP000199546"/>
    </source>
</evidence>
<dbReference type="GO" id="GO:0003677">
    <property type="term" value="F:DNA binding"/>
    <property type="evidence" value="ECO:0007669"/>
    <property type="project" value="InterPro"/>
</dbReference>
<dbReference type="AlphaFoldDB" id="A0A1I7B5K2"/>
<accession>A0A1I7B5K2</accession>
<dbReference type="RefSeq" id="WP_093580863.1">
    <property type="nucleotide sequence ID" value="NZ_FPBA01000012.1"/>
</dbReference>
<evidence type="ECO:0000313" key="3">
    <source>
        <dbReference type="EMBL" id="SFT82415.1"/>
    </source>
</evidence>
<keyword evidence="4" id="KW-1185">Reference proteome</keyword>
<dbReference type="InterPro" id="IPR003346">
    <property type="entry name" value="Transposase_20"/>
</dbReference>
<name>A0A1I7B5K2_9ACTN</name>
<proteinExistence type="predicted"/>
<dbReference type="GO" id="GO:0006313">
    <property type="term" value="P:DNA transposition"/>
    <property type="evidence" value="ECO:0007669"/>
    <property type="project" value="InterPro"/>
</dbReference>
<feature type="domain" description="Transposase IS110-like N-terminal" evidence="1">
    <location>
        <begin position="9"/>
        <end position="154"/>
    </location>
</feature>
<gene>
    <name evidence="3" type="ORF">SAMN05660657_03298</name>
</gene>
<evidence type="ECO:0000259" key="1">
    <source>
        <dbReference type="Pfam" id="PF01548"/>
    </source>
</evidence>
<dbReference type="GO" id="GO:0004803">
    <property type="term" value="F:transposase activity"/>
    <property type="evidence" value="ECO:0007669"/>
    <property type="project" value="InterPro"/>
</dbReference>
<protein>
    <submittedName>
        <fullName evidence="3">Transposase</fullName>
    </submittedName>
</protein>
<dbReference type="PANTHER" id="PTHR33055:SF15">
    <property type="entry name" value="TRANSPOSASE-RELATED"/>
    <property type="match status" value="1"/>
</dbReference>